<name>A0A5C5ZF02_9BACT</name>
<reference evidence="5 6" key="1">
    <citation type="submission" date="2019-02" db="EMBL/GenBank/DDBJ databases">
        <title>Deep-cultivation of Planctomycetes and their phenomic and genomic characterization uncovers novel biology.</title>
        <authorList>
            <person name="Wiegand S."/>
            <person name="Jogler M."/>
            <person name="Boedeker C."/>
            <person name="Pinto D."/>
            <person name="Vollmers J."/>
            <person name="Rivas-Marin E."/>
            <person name="Kohn T."/>
            <person name="Peeters S.H."/>
            <person name="Heuer A."/>
            <person name="Rast P."/>
            <person name="Oberbeckmann S."/>
            <person name="Bunk B."/>
            <person name="Jeske O."/>
            <person name="Meyerdierks A."/>
            <person name="Storesund J.E."/>
            <person name="Kallscheuer N."/>
            <person name="Luecker S."/>
            <person name="Lage O.M."/>
            <person name="Pohl T."/>
            <person name="Merkel B.J."/>
            <person name="Hornburger P."/>
            <person name="Mueller R.-W."/>
            <person name="Bruemmer F."/>
            <person name="Labrenz M."/>
            <person name="Spormann A.M."/>
            <person name="Op Den Camp H."/>
            <person name="Overmann J."/>
            <person name="Amann R."/>
            <person name="Jetten M.S.M."/>
            <person name="Mascher T."/>
            <person name="Medema M.H."/>
            <person name="Devos D.P."/>
            <person name="Kaster A.-K."/>
            <person name="Ovreas L."/>
            <person name="Rohde M."/>
            <person name="Galperin M.Y."/>
            <person name="Jogler C."/>
        </authorList>
    </citation>
    <scope>NUCLEOTIDE SEQUENCE [LARGE SCALE GENOMIC DNA]</scope>
    <source>
        <strain evidence="5 6">Pla123a</strain>
    </source>
</reference>
<dbReference type="Pfam" id="PF07635">
    <property type="entry name" value="PSCyt1"/>
    <property type="match status" value="1"/>
</dbReference>
<feature type="domain" description="DUF1553" evidence="3">
    <location>
        <begin position="724"/>
        <end position="981"/>
    </location>
</feature>
<dbReference type="Pfam" id="PF07587">
    <property type="entry name" value="PSD1"/>
    <property type="match status" value="1"/>
</dbReference>
<dbReference type="GO" id="GO:0009055">
    <property type="term" value="F:electron transfer activity"/>
    <property type="evidence" value="ECO:0007669"/>
    <property type="project" value="InterPro"/>
</dbReference>
<proteinExistence type="predicted"/>
<evidence type="ECO:0000259" key="3">
    <source>
        <dbReference type="Pfam" id="PF07587"/>
    </source>
</evidence>
<feature type="chain" id="PRO_5022920788" evidence="1">
    <location>
        <begin position="27"/>
        <end position="1035"/>
    </location>
</feature>
<dbReference type="Pfam" id="PF07583">
    <property type="entry name" value="PSCyt2"/>
    <property type="match status" value="1"/>
</dbReference>
<gene>
    <name evidence="5" type="ORF">Pla123a_08270</name>
</gene>
<dbReference type="InterPro" id="IPR011429">
    <property type="entry name" value="Cyt_c_Planctomycete-type"/>
</dbReference>
<keyword evidence="1" id="KW-0732">Signal</keyword>
<evidence type="ECO:0000259" key="4">
    <source>
        <dbReference type="Pfam" id="PF07635"/>
    </source>
</evidence>
<evidence type="ECO:0000313" key="5">
    <source>
        <dbReference type="EMBL" id="TWT86019.1"/>
    </source>
</evidence>
<dbReference type="InterPro" id="IPR036909">
    <property type="entry name" value="Cyt_c-like_dom_sf"/>
</dbReference>
<dbReference type="AlphaFoldDB" id="A0A5C5ZF02"/>
<evidence type="ECO:0000256" key="1">
    <source>
        <dbReference type="SAM" id="SignalP"/>
    </source>
</evidence>
<dbReference type="GO" id="GO:0020037">
    <property type="term" value="F:heme binding"/>
    <property type="evidence" value="ECO:0007669"/>
    <property type="project" value="InterPro"/>
</dbReference>
<accession>A0A5C5ZF02</accession>
<feature type="signal peptide" evidence="1">
    <location>
        <begin position="1"/>
        <end position="26"/>
    </location>
</feature>
<sequence precursor="true">MTATSFTKLLRLLTLAMLWAATPAGAAHAGGAAIDFNRDVRPVLSDACFHCHGRDAEHREADLRLDAWQDEESSAASDVITPGDPSASELIERLVTDDPDLRMPPPDSGKTITPEQIEVLKQWVAGGAQYKRHWAFEAPVRPELPETKHAEWARNPIDHFVAARLEQEGLAPSPAADGPTLLRRLCLDLTGLPPTLRQLAWADRLPEEDAYNAVVDELVGSPHYGEHWARWWLDAASYADSNGYEKDRNREVWMYRDWVVAAFNDNLPYDRFVKMQVAGDLTEGTAEARLAPTGFLRNTMVNEEGGIDPQQFRMEQLFARIDILGKSVLGLTMQCAQCHTHKYDPISHTEYYQMLALINDAYESSVTLYPPEQKQQRDAVLARISELERRLQADHPEWREDLQAWAAEHQRLGPPNEWSVIRPELDGSGGQKLRLLPNGAVLAEGYAPAQLTTDLSTEVKAGRISAVRLELLTHPTLPRQGPGRSEFGLCALTDFELRVEDPTADGGLRRLAIDRAYADVEPRVSELAAKFDDGSGKRRVTGPIGMAIDGDKNTAWGIDIGPGRSNQPRTAVFVLKEPLICDGPTRLSIKLVQVHGQTYHKDLHTNNLGCYRLSVTGDPDPTIDPLSARVRRLIEKSADQWSDAERNDLLSSYRATRDDWADVNEEIEAAWADHPQGVAQLVLERREVPRVTHRLERGEYTKPAEEVHPGVPAFLHPLASEAPNRLALAEWLVDRRSPTTARTVVNRVWQSVFGVGLVETPGDFGLQGAAPSHPELLDWLAVELMDSDWDLQHIVRLIVDSATYRQSSRVTRPLIEQDPHNRLLARGARYRVNAEAVRDIALAASGLLNRKTGGPGVCPPAPEYLFHQPASYTEKWWDFEPGDSQYRRALYTFRYRTLLYPVYQNFDAPTGETACVRRDRSNTPLQALTLLNEPLFFECAQTLAERLLERSGDDSERIERLYARCLGRRPADAEVGALLDFAAKQAARYQSKELAPRTEIVAAAEASPRYTARELAVWTAVSRVVLNLDETISRE</sequence>
<dbReference type="PANTHER" id="PTHR35889">
    <property type="entry name" value="CYCLOINULO-OLIGOSACCHARIDE FRUCTANOTRANSFERASE-RELATED"/>
    <property type="match status" value="1"/>
</dbReference>
<evidence type="ECO:0000259" key="2">
    <source>
        <dbReference type="Pfam" id="PF07583"/>
    </source>
</evidence>
<dbReference type="PANTHER" id="PTHR35889:SF3">
    <property type="entry name" value="F-BOX DOMAIN-CONTAINING PROTEIN"/>
    <property type="match status" value="1"/>
</dbReference>
<protein>
    <submittedName>
        <fullName evidence="5">Planctomycete cytochrome C</fullName>
    </submittedName>
</protein>
<dbReference type="EMBL" id="SJPO01000001">
    <property type="protein sequence ID" value="TWT86019.1"/>
    <property type="molecule type" value="Genomic_DNA"/>
</dbReference>
<organism evidence="5 6">
    <name type="scientific">Posidoniimonas polymericola</name>
    <dbReference type="NCBI Taxonomy" id="2528002"/>
    <lineage>
        <taxon>Bacteria</taxon>
        <taxon>Pseudomonadati</taxon>
        <taxon>Planctomycetota</taxon>
        <taxon>Planctomycetia</taxon>
        <taxon>Pirellulales</taxon>
        <taxon>Lacipirellulaceae</taxon>
        <taxon>Posidoniimonas</taxon>
    </lineage>
</organism>
<dbReference type="OrthoDB" id="127107at2"/>
<feature type="domain" description="DUF1549" evidence="2">
    <location>
        <begin position="156"/>
        <end position="360"/>
    </location>
</feature>
<dbReference type="SUPFAM" id="SSF46626">
    <property type="entry name" value="Cytochrome c"/>
    <property type="match status" value="1"/>
</dbReference>
<dbReference type="InterPro" id="IPR011444">
    <property type="entry name" value="DUF1549"/>
</dbReference>
<keyword evidence="6" id="KW-1185">Reference proteome</keyword>
<feature type="domain" description="Cytochrome C Planctomycete-type" evidence="4">
    <location>
        <begin position="48"/>
        <end position="107"/>
    </location>
</feature>
<evidence type="ECO:0000313" key="6">
    <source>
        <dbReference type="Proteomes" id="UP000318478"/>
    </source>
</evidence>
<comment type="caution">
    <text evidence="5">The sequence shown here is derived from an EMBL/GenBank/DDBJ whole genome shotgun (WGS) entry which is preliminary data.</text>
</comment>
<dbReference type="RefSeq" id="WP_146584229.1">
    <property type="nucleotide sequence ID" value="NZ_SJPO01000001.1"/>
</dbReference>
<dbReference type="Proteomes" id="UP000318478">
    <property type="component" value="Unassembled WGS sequence"/>
</dbReference>
<dbReference type="InterPro" id="IPR022655">
    <property type="entry name" value="DUF1553"/>
</dbReference>